<dbReference type="AlphaFoldDB" id="A0A5C6FM16"/>
<proteinExistence type="predicted"/>
<name>A0A5C6FM16_9PLAN</name>
<evidence type="ECO:0000313" key="2">
    <source>
        <dbReference type="Proteomes" id="UP000316476"/>
    </source>
</evidence>
<organism evidence="1 2">
    <name type="scientific">Crateriforma conspicua</name>
    <dbReference type="NCBI Taxonomy" id="2527996"/>
    <lineage>
        <taxon>Bacteria</taxon>
        <taxon>Pseudomonadati</taxon>
        <taxon>Planctomycetota</taxon>
        <taxon>Planctomycetia</taxon>
        <taxon>Planctomycetales</taxon>
        <taxon>Planctomycetaceae</taxon>
        <taxon>Crateriforma</taxon>
    </lineage>
</organism>
<sequence length="180" mass="20350">MMPSQSSADDWMRPWRRRRPDRIVVVTDEESWLLNVRFVIDRMNSVRDTSTSTSPNMNPTPPVRVDRAVAPPIRDNGPGANVPGILADDFRRWLDDLAVDRPDILIWHDRIATPLVIAAHLRGARDVARRQWVVGEGLSDRDRLLMHSQGAEGTAATAAELWRMRHRLTAGLAIFDGCLD</sequence>
<accession>A0A5C6FM16</accession>
<dbReference type="EMBL" id="SJPZ01000003">
    <property type="protein sequence ID" value="TWU61082.1"/>
    <property type="molecule type" value="Genomic_DNA"/>
</dbReference>
<evidence type="ECO:0000313" key="1">
    <source>
        <dbReference type="EMBL" id="TWU61082.1"/>
    </source>
</evidence>
<dbReference type="Proteomes" id="UP000316476">
    <property type="component" value="Unassembled WGS sequence"/>
</dbReference>
<reference evidence="1 2" key="1">
    <citation type="submission" date="2019-02" db="EMBL/GenBank/DDBJ databases">
        <title>Deep-cultivation of Planctomycetes and their phenomic and genomic characterization uncovers novel biology.</title>
        <authorList>
            <person name="Wiegand S."/>
            <person name="Jogler M."/>
            <person name="Boedeker C."/>
            <person name="Pinto D."/>
            <person name="Vollmers J."/>
            <person name="Rivas-Marin E."/>
            <person name="Kohn T."/>
            <person name="Peeters S.H."/>
            <person name="Heuer A."/>
            <person name="Rast P."/>
            <person name="Oberbeckmann S."/>
            <person name="Bunk B."/>
            <person name="Jeske O."/>
            <person name="Meyerdierks A."/>
            <person name="Storesund J.E."/>
            <person name="Kallscheuer N."/>
            <person name="Luecker S."/>
            <person name="Lage O.M."/>
            <person name="Pohl T."/>
            <person name="Merkel B.J."/>
            <person name="Hornburger P."/>
            <person name="Mueller R.-W."/>
            <person name="Bruemmer F."/>
            <person name="Labrenz M."/>
            <person name="Spormann A.M."/>
            <person name="Op Den Camp H."/>
            <person name="Overmann J."/>
            <person name="Amann R."/>
            <person name="Jetten M.S.M."/>
            <person name="Mascher T."/>
            <person name="Medema M.H."/>
            <person name="Devos D.P."/>
            <person name="Kaster A.-K."/>
            <person name="Ovreas L."/>
            <person name="Rohde M."/>
            <person name="Galperin M.Y."/>
            <person name="Jogler C."/>
        </authorList>
    </citation>
    <scope>NUCLEOTIDE SEQUENCE [LARGE SCALE GENOMIC DNA]</scope>
    <source>
        <strain evidence="1 2">V7</strain>
    </source>
</reference>
<protein>
    <submittedName>
        <fullName evidence="1">Uncharacterized protein</fullName>
    </submittedName>
</protein>
<gene>
    <name evidence="1" type="ORF">V7x_53940</name>
</gene>
<dbReference type="OrthoDB" id="9934924at2"/>
<comment type="caution">
    <text evidence="1">The sequence shown here is derived from an EMBL/GenBank/DDBJ whole genome shotgun (WGS) entry which is preliminary data.</text>
</comment>